<dbReference type="Pfam" id="PF14244">
    <property type="entry name" value="Retrotran_gag_3"/>
    <property type="match status" value="1"/>
</dbReference>
<dbReference type="AlphaFoldDB" id="A0A200QJ82"/>
<dbReference type="EMBL" id="MVGT01001902">
    <property type="protein sequence ID" value="OVA10447.1"/>
    <property type="molecule type" value="Genomic_DNA"/>
</dbReference>
<protein>
    <recommendedName>
        <fullName evidence="1">Retrotransposon Copia-like N-terminal domain-containing protein</fullName>
    </recommendedName>
</protein>
<accession>A0A200QJ82</accession>
<dbReference type="InParanoid" id="A0A200QJ82"/>
<evidence type="ECO:0000259" key="1">
    <source>
        <dbReference type="Pfam" id="PF14244"/>
    </source>
</evidence>
<name>A0A200QJ82_MACCD</name>
<dbReference type="OrthoDB" id="1749636at2759"/>
<proteinExistence type="predicted"/>
<comment type="caution">
    <text evidence="2">The sequence shown here is derived from an EMBL/GenBank/DDBJ whole genome shotgun (WGS) entry which is preliminary data.</text>
</comment>
<reference evidence="2 3" key="1">
    <citation type="journal article" date="2017" name="Mol. Plant">
        <title>The Genome of Medicinal Plant Macleaya cordata Provides New Insights into Benzylisoquinoline Alkaloids Metabolism.</title>
        <authorList>
            <person name="Liu X."/>
            <person name="Liu Y."/>
            <person name="Huang P."/>
            <person name="Ma Y."/>
            <person name="Qing Z."/>
            <person name="Tang Q."/>
            <person name="Cao H."/>
            <person name="Cheng P."/>
            <person name="Zheng Y."/>
            <person name="Yuan Z."/>
            <person name="Zhou Y."/>
            <person name="Liu J."/>
            <person name="Tang Z."/>
            <person name="Zhuo Y."/>
            <person name="Zhang Y."/>
            <person name="Yu L."/>
            <person name="Huang J."/>
            <person name="Yang P."/>
            <person name="Peng Q."/>
            <person name="Zhang J."/>
            <person name="Jiang W."/>
            <person name="Zhang Z."/>
            <person name="Lin K."/>
            <person name="Ro D.K."/>
            <person name="Chen X."/>
            <person name="Xiong X."/>
            <person name="Shang Y."/>
            <person name="Huang S."/>
            <person name="Zeng J."/>
        </authorList>
    </citation>
    <scope>NUCLEOTIDE SEQUENCE [LARGE SCALE GENOMIC DNA]</scope>
    <source>
        <strain evidence="3">cv. BLH2017</strain>
        <tissue evidence="2">Root</tissue>
    </source>
</reference>
<evidence type="ECO:0000313" key="3">
    <source>
        <dbReference type="Proteomes" id="UP000195402"/>
    </source>
</evidence>
<organism evidence="2 3">
    <name type="scientific">Macleaya cordata</name>
    <name type="common">Five-seeded plume-poppy</name>
    <name type="synonym">Bocconia cordata</name>
    <dbReference type="NCBI Taxonomy" id="56857"/>
    <lineage>
        <taxon>Eukaryota</taxon>
        <taxon>Viridiplantae</taxon>
        <taxon>Streptophyta</taxon>
        <taxon>Embryophyta</taxon>
        <taxon>Tracheophyta</taxon>
        <taxon>Spermatophyta</taxon>
        <taxon>Magnoliopsida</taxon>
        <taxon>Ranunculales</taxon>
        <taxon>Papaveraceae</taxon>
        <taxon>Papaveroideae</taxon>
        <taxon>Macleaya</taxon>
    </lineage>
</organism>
<evidence type="ECO:0000313" key="2">
    <source>
        <dbReference type="EMBL" id="OVA10447.1"/>
    </source>
</evidence>
<gene>
    <name evidence="2" type="ORF">BVC80_8983g16</name>
</gene>
<sequence length="70" mass="7613">MATTPLPVVVAEKLNSTNYVLWRSHFTAYLRGNDIMGYVDGSRPCPPRVLPDAAKTSDGLFVNPRASACC</sequence>
<feature type="domain" description="Retrotransposon Copia-like N-terminal" evidence="1">
    <location>
        <begin position="8"/>
        <end position="46"/>
    </location>
</feature>
<keyword evidence="3" id="KW-1185">Reference proteome</keyword>
<dbReference type="InterPro" id="IPR029472">
    <property type="entry name" value="Copia-like_N"/>
</dbReference>
<dbReference type="Proteomes" id="UP000195402">
    <property type="component" value="Unassembled WGS sequence"/>
</dbReference>